<sequence length="162" mass="17286">MRTFSTPGELVGAAGARLGRSAYQPVLQHDVDVFAALTGDHQWIHTDPARARSGPFGGPVVHGLYLLSLVPPMLAELYTVDGASVVLNKGFDHVRFSSPVAVGSRIRVSAEVRSAAPRPRGFTEAVIAIAVEVAGQEWPVCTADLRLLYQEEVAEGWVPVAS</sequence>
<gene>
    <name evidence="3" type="ORF">CLV71_11967</name>
</gene>
<dbReference type="CDD" id="cd03450">
    <property type="entry name" value="NodN"/>
    <property type="match status" value="1"/>
</dbReference>
<dbReference type="PANTHER" id="PTHR42993:SF1">
    <property type="entry name" value="MAOC-LIKE DEHYDRATASE DOMAIN-CONTAINING PROTEIN"/>
    <property type="match status" value="1"/>
</dbReference>
<proteinExistence type="inferred from homology"/>
<dbReference type="InterPro" id="IPR039375">
    <property type="entry name" value="NodN-like"/>
</dbReference>
<dbReference type="PANTHER" id="PTHR42993">
    <property type="entry name" value="MAOC-LIKE DEHYDRATASE DOMAIN-CONTAINING PROTEIN"/>
    <property type="match status" value="1"/>
</dbReference>
<organism evidence="3 4">
    <name type="scientific">Actinophytocola oryzae</name>
    <dbReference type="NCBI Taxonomy" id="502181"/>
    <lineage>
        <taxon>Bacteria</taxon>
        <taxon>Bacillati</taxon>
        <taxon>Actinomycetota</taxon>
        <taxon>Actinomycetes</taxon>
        <taxon>Pseudonocardiales</taxon>
        <taxon>Pseudonocardiaceae</taxon>
    </lineage>
</organism>
<dbReference type="Proteomes" id="UP000294927">
    <property type="component" value="Unassembled WGS sequence"/>
</dbReference>
<dbReference type="Pfam" id="PF01575">
    <property type="entry name" value="MaoC_dehydratas"/>
    <property type="match status" value="1"/>
</dbReference>
<evidence type="ECO:0000313" key="4">
    <source>
        <dbReference type="Proteomes" id="UP000294927"/>
    </source>
</evidence>
<accession>A0A4R7V1M9</accession>
<comment type="caution">
    <text evidence="3">The sequence shown here is derived from an EMBL/GenBank/DDBJ whole genome shotgun (WGS) entry which is preliminary data.</text>
</comment>
<dbReference type="OrthoDB" id="9801735at2"/>
<dbReference type="EMBL" id="SOCP01000019">
    <property type="protein sequence ID" value="TDV41745.1"/>
    <property type="molecule type" value="Genomic_DNA"/>
</dbReference>
<evidence type="ECO:0000256" key="1">
    <source>
        <dbReference type="ARBA" id="ARBA00005254"/>
    </source>
</evidence>
<dbReference type="SUPFAM" id="SSF54637">
    <property type="entry name" value="Thioesterase/thiol ester dehydrase-isomerase"/>
    <property type="match status" value="1"/>
</dbReference>
<keyword evidence="4" id="KW-1185">Reference proteome</keyword>
<evidence type="ECO:0000259" key="2">
    <source>
        <dbReference type="Pfam" id="PF01575"/>
    </source>
</evidence>
<dbReference type="AlphaFoldDB" id="A0A4R7V1M9"/>
<evidence type="ECO:0000313" key="3">
    <source>
        <dbReference type="EMBL" id="TDV41745.1"/>
    </source>
</evidence>
<name>A0A4R7V1M9_9PSEU</name>
<feature type="domain" description="MaoC-like" evidence="2">
    <location>
        <begin position="15"/>
        <end position="114"/>
    </location>
</feature>
<reference evidence="3 4" key="1">
    <citation type="submission" date="2019-03" db="EMBL/GenBank/DDBJ databases">
        <title>Genomic Encyclopedia of Archaeal and Bacterial Type Strains, Phase II (KMG-II): from individual species to whole genera.</title>
        <authorList>
            <person name="Goeker M."/>
        </authorList>
    </citation>
    <scope>NUCLEOTIDE SEQUENCE [LARGE SCALE GENOMIC DNA]</scope>
    <source>
        <strain evidence="3 4">DSM 45499</strain>
    </source>
</reference>
<dbReference type="InterPro" id="IPR029069">
    <property type="entry name" value="HotDog_dom_sf"/>
</dbReference>
<comment type="similarity">
    <text evidence="1">Belongs to the enoyl-CoA hydratase/isomerase family.</text>
</comment>
<dbReference type="InterPro" id="IPR002539">
    <property type="entry name" value="MaoC-like_dom"/>
</dbReference>
<dbReference type="Gene3D" id="3.10.129.10">
    <property type="entry name" value="Hotdog Thioesterase"/>
    <property type="match status" value="1"/>
</dbReference>
<dbReference type="RefSeq" id="WP_133907550.1">
    <property type="nucleotide sequence ID" value="NZ_SOCP01000019.1"/>
</dbReference>
<protein>
    <submittedName>
        <fullName evidence="3">Acyl dehydratase</fullName>
    </submittedName>
</protein>